<reference evidence="1" key="1">
    <citation type="submission" date="2020-08" db="EMBL/GenBank/DDBJ databases">
        <title>Multicomponent nature underlies the extraordinary mechanical properties of spider dragline silk.</title>
        <authorList>
            <person name="Kono N."/>
            <person name="Nakamura H."/>
            <person name="Mori M."/>
            <person name="Yoshida Y."/>
            <person name="Ohtoshi R."/>
            <person name="Malay A.D."/>
            <person name="Moran D.A.P."/>
            <person name="Tomita M."/>
            <person name="Numata K."/>
            <person name="Arakawa K."/>
        </authorList>
    </citation>
    <scope>NUCLEOTIDE SEQUENCE</scope>
</reference>
<name>A0A8X6TPF7_NEPPI</name>
<dbReference type="Proteomes" id="UP000887013">
    <property type="component" value="Unassembled WGS sequence"/>
</dbReference>
<evidence type="ECO:0000313" key="1">
    <source>
        <dbReference type="EMBL" id="GFT32626.1"/>
    </source>
</evidence>
<evidence type="ECO:0000313" key="2">
    <source>
        <dbReference type="Proteomes" id="UP000887013"/>
    </source>
</evidence>
<keyword evidence="2" id="KW-1185">Reference proteome</keyword>
<gene>
    <name evidence="1" type="ORF">NPIL_471431</name>
</gene>
<accession>A0A8X6TPF7</accession>
<organism evidence="1 2">
    <name type="scientific">Nephila pilipes</name>
    <name type="common">Giant wood spider</name>
    <name type="synonym">Nephila maculata</name>
    <dbReference type="NCBI Taxonomy" id="299642"/>
    <lineage>
        <taxon>Eukaryota</taxon>
        <taxon>Metazoa</taxon>
        <taxon>Ecdysozoa</taxon>
        <taxon>Arthropoda</taxon>
        <taxon>Chelicerata</taxon>
        <taxon>Arachnida</taxon>
        <taxon>Araneae</taxon>
        <taxon>Araneomorphae</taxon>
        <taxon>Entelegynae</taxon>
        <taxon>Araneoidea</taxon>
        <taxon>Nephilidae</taxon>
        <taxon>Nephila</taxon>
    </lineage>
</organism>
<proteinExistence type="predicted"/>
<feature type="non-terminal residue" evidence="1">
    <location>
        <position position="1"/>
    </location>
</feature>
<dbReference type="EMBL" id="BMAW01108160">
    <property type="protein sequence ID" value="GFT32626.1"/>
    <property type="molecule type" value="Genomic_DNA"/>
</dbReference>
<dbReference type="AlphaFoldDB" id="A0A8X6TPF7"/>
<comment type="caution">
    <text evidence="1">The sequence shown here is derived from an EMBL/GenBank/DDBJ whole genome shotgun (WGS) entry which is preliminary data.</text>
</comment>
<protein>
    <submittedName>
        <fullName evidence="1">Uncharacterized protein</fullName>
    </submittedName>
</protein>
<sequence length="62" mass="7188">HVRNQHYFLNGNRYDSEALIEVSDSEAFKVTQKDEFPAFSYKTVDAKIVPLTIQGNYSKEFT</sequence>